<feature type="domain" description="Membrane insertase YidC/Oxa/ALB C-terminal" evidence="7">
    <location>
        <begin position="117"/>
        <end position="329"/>
    </location>
</feature>
<dbReference type="InterPro" id="IPR028055">
    <property type="entry name" value="YidC/Oxa/ALB_C"/>
</dbReference>
<evidence type="ECO:0000256" key="5">
    <source>
        <dbReference type="RuleBase" id="RU003945"/>
    </source>
</evidence>
<dbReference type="GO" id="GO:0032979">
    <property type="term" value="P:protein insertion into mitochondrial inner membrane from matrix"/>
    <property type="evidence" value="ECO:0007669"/>
    <property type="project" value="TreeGrafter"/>
</dbReference>
<keyword evidence="2 5" id="KW-0812">Transmembrane</keyword>
<keyword evidence="3 6" id="KW-1133">Transmembrane helix</keyword>
<evidence type="ECO:0000256" key="2">
    <source>
        <dbReference type="ARBA" id="ARBA00022692"/>
    </source>
</evidence>
<evidence type="ECO:0000313" key="8">
    <source>
        <dbReference type="EMBL" id="ESO89227.1"/>
    </source>
</evidence>
<organism evidence="8 9">
    <name type="scientific">Lottia gigantea</name>
    <name type="common">Giant owl limpet</name>
    <dbReference type="NCBI Taxonomy" id="225164"/>
    <lineage>
        <taxon>Eukaryota</taxon>
        <taxon>Metazoa</taxon>
        <taxon>Spiralia</taxon>
        <taxon>Lophotrochozoa</taxon>
        <taxon>Mollusca</taxon>
        <taxon>Gastropoda</taxon>
        <taxon>Patellogastropoda</taxon>
        <taxon>Lottioidea</taxon>
        <taxon>Lottiidae</taxon>
        <taxon>Lottia</taxon>
    </lineage>
</organism>
<dbReference type="RefSeq" id="XP_009060262.1">
    <property type="nucleotide sequence ID" value="XM_009062014.1"/>
</dbReference>
<feature type="transmembrane region" description="Helical" evidence="6">
    <location>
        <begin position="296"/>
        <end position="321"/>
    </location>
</feature>
<dbReference type="PANTHER" id="PTHR12428:SF65">
    <property type="entry name" value="CYTOCHROME C OXIDASE ASSEMBLY PROTEIN COX18, MITOCHONDRIAL"/>
    <property type="match status" value="1"/>
</dbReference>
<keyword evidence="4 6" id="KW-0472">Membrane</keyword>
<keyword evidence="9" id="KW-1185">Reference proteome</keyword>
<dbReference type="GO" id="GO:0032977">
    <property type="term" value="F:membrane insertase activity"/>
    <property type="evidence" value="ECO:0007669"/>
    <property type="project" value="InterPro"/>
</dbReference>
<dbReference type="OrthoDB" id="2148490at2759"/>
<dbReference type="Proteomes" id="UP000030746">
    <property type="component" value="Unassembled WGS sequence"/>
</dbReference>
<dbReference type="EMBL" id="KB202619">
    <property type="protein sequence ID" value="ESO89227.1"/>
    <property type="molecule type" value="Genomic_DNA"/>
</dbReference>
<dbReference type="HOGENOM" id="CLU_748606_0_0_1"/>
<dbReference type="CDD" id="cd20069">
    <property type="entry name" value="5TM_Oxa1-like"/>
    <property type="match status" value="1"/>
</dbReference>
<evidence type="ECO:0000259" key="7">
    <source>
        <dbReference type="Pfam" id="PF02096"/>
    </source>
</evidence>
<reference evidence="8 9" key="1">
    <citation type="journal article" date="2013" name="Nature">
        <title>Insights into bilaterian evolution from three spiralian genomes.</title>
        <authorList>
            <person name="Simakov O."/>
            <person name="Marletaz F."/>
            <person name="Cho S.J."/>
            <person name="Edsinger-Gonzales E."/>
            <person name="Havlak P."/>
            <person name="Hellsten U."/>
            <person name="Kuo D.H."/>
            <person name="Larsson T."/>
            <person name="Lv J."/>
            <person name="Arendt D."/>
            <person name="Savage R."/>
            <person name="Osoegawa K."/>
            <person name="de Jong P."/>
            <person name="Grimwood J."/>
            <person name="Chapman J.A."/>
            <person name="Shapiro H."/>
            <person name="Aerts A."/>
            <person name="Otillar R.P."/>
            <person name="Terry A.Y."/>
            <person name="Boore J.L."/>
            <person name="Grigoriev I.V."/>
            <person name="Lindberg D.R."/>
            <person name="Seaver E.C."/>
            <person name="Weisblat D.A."/>
            <person name="Putnam N.H."/>
            <person name="Rokhsar D.S."/>
        </authorList>
    </citation>
    <scope>NUCLEOTIDE SEQUENCE [LARGE SCALE GENOMIC DNA]</scope>
</reference>
<dbReference type="KEGG" id="lgi:LOTGIDRAFT_229119"/>
<accession>V3ZXT8</accession>
<dbReference type="STRING" id="225164.V3ZXT8"/>
<gene>
    <name evidence="8" type="ORF">LOTGIDRAFT_229119</name>
</gene>
<evidence type="ECO:0000313" key="9">
    <source>
        <dbReference type="Proteomes" id="UP000030746"/>
    </source>
</evidence>
<dbReference type="PANTHER" id="PTHR12428">
    <property type="entry name" value="OXA1"/>
    <property type="match status" value="1"/>
</dbReference>
<dbReference type="GO" id="GO:0033617">
    <property type="term" value="P:mitochondrial respiratory chain complex IV assembly"/>
    <property type="evidence" value="ECO:0007669"/>
    <property type="project" value="TreeGrafter"/>
</dbReference>
<comment type="similarity">
    <text evidence="5">Belongs to the OXA1/ALB3/YidC family.</text>
</comment>
<dbReference type="OMA" id="WQRKRIV"/>
<dbReference type="AlphaFoldDB" id="V3ZXT8"/>
<comment type="subcellular location">
    <subcellularLocation>
        <location evidence="1 5">Membrane</location>
        <topology evidence="1 5">Multi-pass membrane protein</topology>
    </subcellularLocation>
</comment>
<dbReference type="GeneID" id="20247904"/>
<name>V3ZXT8_LOTGI</name>
<evidence type="ECO:0000256" key="4">
    <source>
        <dbReference type="ARBA" id="ARBA00023136"/>
    </source>
</evidence>
<evidence type="ECO:0000256" key="6">
    <source>
        <dbReference type="SAM" id="Phobius"/>
    </source>
</evidence>
<dbReference type="CTD" id="20247904"/>
<proteinExistence type="inferred from homology"/>
<protein>
    <recommendedName>
        <fullName evidence="7">Membrane insertase YidC/Oxa/ALB C-terminal domain-containing protein</fullName>
    </recommendedName>
</protein>
<dbReference type="GO" id="GO:0005743">
    <property type="term" value="C:mitochondrial inner membrane"/>
    <property type="evidence" value="ECO:0007669"/>
    <property type="project" value="TreeGrafter"/>
</dbReference>
<evidence type="ECO:0000256" key="3">
    <source>
        <dbReference type="ARBA" id="ARBA00022989"/>
    </source>
</evidence>
<dbReference type="Pfam" id="PF02096">
    <property type="entry name" value="60KD_IMP"/>
    <property type="match status" value="1"/>
</dbReference>
<sequence>MNRSCRMFCHLRVGVYKINCRSFGVISQASLDSNRNNGHGFAFLHIQQNQTSKRGIHMVGKTPLFLINNKTNLSNLKPQIRRASFMENYIEIVSNNAVVKGCEDCLLYLHNLTGLPWWIDIVLTACILNLTFRLPLTICTMKQKVKLRTVYEKLMSSMPQMTKKYKMEVFKKKLGLLEAKKLMVNIYQEKERELFIEHNCHPRKVTVAELSTIPLLLGVSIAFRNLSGNSVSSLFSASIAKSPELMTEGILWFPNLAIPDPYFILPMLLGVQSLRRDYVLRSTAPKGNNTSVWIKYFMTGCSVLFMFIATVCPTCMVLYWICNGFFSNMIRLGCNLPQVKKFFKVDIPLQPLKTNPSIARYVKALNERKK</sequence>
<dbReference type="InterPro" id="IPR001708">
    <property type="entry name" value="YidC/ALB3/OXA1/COX18"/>
</dbReference>
<evidence type="ECO:0000256" key="1">
    <source>
        <dbReference type="ARBA" id="ARBA00004141"/>
    </source>
</evidence>